<dbReference type="SMART" id="SM00228">
    <property type="entry name" value="PDZ"/>
    <property type="match status" value="1"/>
</dbReference>
<dbReference type="Pfam" id="PF08736">
    <property type="entry name" value="FA"/>
    <property type="match status" value="1"/>
</dbReference>
<keyword evidence="6" id="KW-0904">Protein phosphatase</keyword>
<dbReference type="PRINTS" id="PR00935">
    <property type="entry name" value="BAND41"/>
</dbReference>
<evidence type="ECO:0000256" key="5">
    <source>
        <dbReference type="ARBA" id="ARBA00022801"/>
    </source>
</evidence>
<dbReference type="SUPFAM" id="SSF54236">
    <property type="entry name" value="Ubiquitin-like"/>
    <property type="match status" value="1"/>
</dbReference>
<evidence type="ECO:0000256" key="2">
    <source>
        <dbReference type="ARBA" id="ARBA00009649"/>
    </source>
</evidence>
<dbReference type="InterPro" id="IPR000242">
    <property type="entry name" value="PTP_cat"/>
</dbReference>
<accession>A0A9Q0YLK6</accession>
<dbReference type="SMART" id="SM01195">
    <property type="entry name" value="FA"/>
    <property type="match status" value="1"/>
</dbReference>
<dbReference type="InterPro" id="IPR018980">
    <property type="entry name" value="FERM_PH-like_C"/>
</dbReference>
<evidence type="ECO:0000259" key="12">
    <source>
        <dbReference type="PROSITE" id="PS50106"/>
    </source>
</evidence>
<keyword evidence="4" id="KW-0963">Cytoplasm</keyword>
<dbReference type="PROSITE" id="PS50056">
    <property type="entry name" value="TYR_PHOSPHATASE_2"/>
    <property type="match status" value="1"/>
</dbReference>
<dbReference type="InterPro" id="IPR000299">
    <property type="entry name" value="FERM_domain"/>
</dbReference>
<dbReference type="SMART" id="SM00295">
    <property type="entry name" value="B41"/>
    <property type="match status" value="1"/>
</dbReference>
<dbReference type="CDD" id="cd14541">
    <property type="entry name" value="PTPc-N3_4"/>
    <property type="match status" value="1"/>
</dbReference>
<dbReference type="OrthoDB" id="5854685at2759"/>
<comment type="similarity">
    <text evidence="2">Belongs to the protein-tyrosine phosphatase family. Non-receptor class subfamily.</text>
</comment>
<feature type="domain" description="Tyrosine specific protein phosphatases" evidence="10">
    <location>
        <begin position="779"/>
        <end position="853"/>
    </location>
</feature>
<dbReference type="CDD" id="cd13189">
    <property type="entry name" value="FERM_C_PTPN4_PTPN3_like"/>
    <property type="match status" value="1"/>
</dbReference>
<dbReference type="Gene3D" id="2.30.42.10">
    <property type="match status" value="1"/>
</dbReference>
<evidence type="ECO:0000313" key="14">
    <source>
        <dbReference type="Proteomes" id="UP001152320"/>
    </source>
</evidence>
<dbReference type="SUPFAM" id="SSF52799">
    <property type="entry name" value="(Phosphotyrosine protein) phosphatases II"/>
    <property type="match status" value="1"/>
</dbReference>
<keyword evidence="14" id="KW-1185">Reference proteome</keyword>
<dbReference type="InterPro" id="IPR019749">
    <property type="entry name" value="Band_41_domain"/>
</dbReference>
<dbReference type="PROSITE" id="PS50106">
    <property type="entry name" value="PDZ"/>
    <property type="match status" value="1"/>
</dbReference>
<dbReference type="InterPro" id="IPR029071">
    <property type="entry name" value="Ubiquitin-like_domsf"/>
</dbReference>
<dbReference type="PROSITE" id="PS00661">
    <property type="entry name" value="FERM_2"/>
    <property type="match status" value="1"/>
</dbReference>
<evidence type="ECO:0000256" key="8">
    <source>
        <dbReference type="SAM" id="MobiDB-lite"/>
    </source>
</evidence>
<feature type="compositionally biased region" description="Polar residues" evidence="8">
    <location>
        <begin position="377"/>
        <end position="392"/>
    </location>
</feature>
<evidence type="ECO:0000259" key="11">
    <source>
        <dbReference type="PROSITE" id="PS50057"/>
    </source>
</evidence>
<dbReference type="Proteomes" id="UP001152320">
    <property type="component" value="Chromosome 18"/>
</dbReference>
<dbReference type="PRINTS" id="PR00700">
    <property type="entry name" value="PRTYPHPHTASE"/>
</dbReference>
<dbReference type="FunFam" id="3.90.190.10:FF:000023">
    <property type="entry name" value="Tyrosine-protein phosphatase non-receptor type"/>
    <property type="match status" value="1"/>
</dbReference>
<evidence type="ECO:0000313" key="13">
    <source>
        <dbReference type="EMBL" id="KAJ8024609.1"/>
    </source>
</evidence>
<dbReference type="FunFam" id="2.30.29.30:FF:000002">
    <property type="entry name" value="Band 4.1-like protein 5 isoform 1"/>
    <property type="match status" value="1"/>
</dbReference>
<gene>
    <name evidence="13" type="ORF">HOLleu_34555</name>
</gene>
<dbReference type="InterPro" id="IPR029021">
    <property type="entry name" value="Prot-tyrosine_phosphatase-like"/>
</dbReference>
<evidence type="ECO:0000256" key="7">
    <source>
        <dbReference type="ARBA" id="ARBA00023212"/>
    </source>
</evidence>
<dbReference type="PROSITE" id="PS00660">
    <property type="entry name" value="FERM_1"/>
    <property type="match status" value="1"/>
</dbReference>
<dbReference type="GO" id="GO:0009898">
    <property type="term" value="C:cytoplasmic side of plasma membrane"/>
    <property type="evidence" value="ECO:0007669"/>
    <property type="project" value="TreeGrafter"/>
</dbReference>
<dbReference type="GO" id="GO:0005856">
    <property type="term" value="C:cytoskeleton"/>
    <property type="evidence" value="ECO:0007669"/>
    <property type="project" value="UniProtKB-SubCell"/>
</dbReference>
<dbReference type="AlphaFoldDB" id="A0A9Q0YLK6"/>
<organism evidence="13 14">
    <name type="scientific">Holothuria leucospilota</name>
    <name type="common">Black long sea cucumber</name>
    <name type="synonym">Mertensiothuria leucospilota</name>
    <dbReference type="NCBI Taxonomy" id="206669"/>
    <lineage>
        <taxon>Eukaryota</taxon>
        <taxon>Metazoa</taxon>
        <taxon>Echinodermata</taxon>
        <taxon>Eleutherozoa</taxon>
        <taxon>Echinozoa</taxon>
        <taxon>Holothuroidea</taxon>
        <taxon>Aspidochirotacea</taxon>
        <taxon>Aspidochirotida</taxon>
        <taxon>Holothuriidae</taxon>
        <taxon>Holothuria</taxon>
    </lineage>
</organism>
<dbReference type="SUPFAM" id="SSF50156">
    <property type="entry name" value="PDZ domain-like"/>
    <property type="match status" value="1"/>
</dbReference>
<evidence type="ECO:0000259" key="10">
    <source>
        <dbReference type="PROSITE" id="PS50056"/>
    </source>
</evidence>
<dbReference type="SUPFAM" id="SSF50729">
    <property type="entry name" value="PH domain-like"/>
    <property type="match status" value="1"/>
</dbReference>
<dbReference type="InterPro" id="IPR036034">
    <property type="entry name" value="PDZ_sf"/>
</dbReference>
<dbReference type="Pfam" id="PF00373">
    <property type="entry name" value="FERM_M"/>
    <property type="match status" value="1"/>
</dbReference>
<keyword evidence="5" id="KW-0378">Hydrolase</keyword>
<dbReference type="InterPro" id="IPR003595">
    <property type="entry name" value="Tyr_Pase_cat"/>
</dbReference>
<dbReference type="Pfam" id="PF00595">
    <property type="entry name" value="PDZ"/>
    <property type="match status" value="1"/>
</dbReference>
<dbReference type="PROSITE" id="PS50057">
    <property type="entry name" value="FERM_3"/>
    <property type="match status" value="1"/>
</dbReference>
<dbReference type="Gene3D" id="3.10.20.90">
    <property type="entry name" value="Phosphatidylinositol 3-kinase Catalytic Subunit, Chain A, domain 1"/>
    <property type="match status" value="1"/>
</dbReference>
<feature type="domain" description="Tyrosine-protein phosphatase" evidence="9">
    <location>
        <begin position="603"/>
        <end position="862"/>
    </location>
</feature>
<dbReference type="InterPro" id="IPR035963">
    <property type="entry name" value="FERM_2"/>
</dbReference>
<dbReference type="Gene3D" id="2.30.29.30">
    <property type="entry name" value="Pleckstrin-homology domain (PH domain)/Phosphotyrosine-binding domain (PTB)"/>
    <property type="match status" value="1"/>
</dbReference>
<sequence>MSRKQRTTSGSYNVRANELARERLEKRLRCLVLFLDDTEHMFEVERRARGQELLLKVFEHLDLVESDYFGLKIVESEGSLEVQRQWLDPRKSIRKQIKGSAYFIFHVKFFVSEPEKLLEDYTRYQYVLQLKKDVQEGRLQCTFSVGVKLASYLVQAKLGDYDPHEHVCGYLDGYSFVPNQTEEFTKEVVRLHKSNCGLLPSEAELEYLNLARDLEMYGIDIHMARDQHAIDIQIGVTSLGLIIFQNNVKIKLFPWANIVKISFKRKQFFLQQKREGKETRDLVIGFNMISYRACKNLWKSCVEHHTFFRLVEPQQPARKRNFFQLGSKFRYSGRTEVQTVEDTKKRLAEREFNRSPSKRIFRRTIGGSTSDVIRNETRSLPSRGSNHSNVTKNSRKNRLRNSEVHTTNTINVIPRENGFSRSEELLTTSAHFMYVDDGGSDNSLVEKTYDLQTNGIQVPNGIAPDSLIVIRMRPNERGQFGFSVKGGSDQGAPIIVCRVAPNTPADLCIPRLNEGDQILLLNGKDVSAFTNEEVVMTIKGVGELRSTDLVLTVRPNVYVGDDDVEEEPVFQYIPESPRVMNGGMDPLAESIMLLQEGLESGTALTQFEQLYRRKSGMTMNECKEPENIAKNRYRDIAPYDATRVILQESDTGDYINANTVNMEIKKASMVNKYIAAQGPLPNTMVDFWDMIWEQKSTLIVMLTTNVERGRVKCHKYWPNLNQNLHLSPTYDIKCIRDEETASFAFRDFHVRNVKTNEERIVQQMQYIAWPDHGVPDDSSDFLDFVLRVRQRRVNMDVPTIVHCSAGIGRTGVLITMETAMCLIETNDPIYPLDIVRKMRDQRAMLIQTTAQYKFVCEAIIRVYMDGIIQPLDEYKTS</sequence>
<dbReference type="InterPro" id="IPR000387">
    <property type="entry name" value="Tyr_Pase_dom"/>
</dbReference>
<dbReference type="InterPro" id="IPR011993">
    <property type="entry name" value="PH-like_dom_sf"/>
</dbReference>
<comment type="caution">
    <text evidence="13">The sequence shown here is derived from an EMBL/GenBank/DDBJ whole genome shotgun (WGS) entry which is preliminary data.</text>
</comment>
<dbReference type="SUPFAM" id="SSF47031">
    <property type="entry name" value="Second domain of FERM"/>
    <property type="match status" value="1"/>
</dbReference>
<dbReference type="PANTHER" id="PTHR45706:SF4">
    <property type="entry name" value="TYROSINE-PROTEIN PHOSPHATASE"/>
    <property type="match status" value="1"/>
</dbReference>
<evidence type="ECO:0000256" key="6">
    <source>
        <dbReference type="ARBA" id="ARBA00022912"/>
    </source>
</evidence>
<keyword evidence="7" id="KW-0206">Cytoskeleton</keyword>
<evidence type="ECO:0000256" key="3">
    <source>
        <dbReference type="ARBA" id="ARBA00013064"/>
    </source>
</evidence>
<feature type="region of interest" description="Disordered" evidence="8">
    <location>
        <begin position="377"/>
        <end position="401"/>
    </location>
</feature>
<dbReference type="InterPro" id="IPR014847">
    <property type="entry name" value="FA"/>
</dbReference>
<dbReference type="Pfam" id="PF00102">
    <property type="entry name" value="Y_phosphatase"/>
    <property type="match status" value="1"/>
</dbReference>
<dbReference type="PANTHER" id="PTHR45706">
    <property type="entry name" value="TYROSINE-PROTEIN PHOSPHATASE"/>
    <property type="match status" value="1"/>
</dbReference>
<comment type="subcellular location">
    <subcellularLocation>
        <location evidence="1">Cytoplasm</location>
        <location evidence="1">Cytoskeleton</location>
    </subcellularLocation>
</comment>
<dbReference type="InterPro" id="IPR018979">
    <property type="entry name" value="FERM_N"/>
</dbReference>
<dbReference type="EC" id="3.1.3.48" evidence="3"/>
<dbReference type="GO" id="GO:0005737">
    <property type="term" value="C:cytoplasm"/>
    <property type="evidence" value="ECO:0007669"/>
    <property type="project" value="TreeGrafter"/>
</dbReference>
<dbReference type="EMBL" id="JAIZAY010000018">
    <property type="protein sequence ID" value="KAJ8024609.1"/>
    <property type="molecule type" value="Genomic_DNA"/>
</dbReference>
<feature type="domain" description="FERM" evidence="11">
    <location>
        <begin position="28"/>
        <end position="312"/>
    </location>
</feature>
<dbReference type="InterPro" id="IPR016130">
    <property type="entry name" value="Tyr_Pase_AS"/>
</dbReference>
<dbReference type="InterPro" id="IPR041783">
    <property type="entry name" value="PTPN3/4_FERM_C"/>
</dbReference>
<dbReference type="Pfam" id="PF09379">
    <property type="entry name" value="FERM_N"/>
    <property type="match status" value="1"/>
</dbReference>
<dbReference type="InterPro" id="IPR019747">
    <property type="entry name" value="FERM_CS"/>
</dbReference>
<proteinExistence type="inferred from homology"/>
<evidence type="ECO:0000256" key="1">
    <source>
        <dbReference type="ARBA" id="ARBA00004245"/>
    </source>
</evidence>
<dbReference type="PROSITE" id="PS00383">
    <property type="entry name" value="TYR_PHOSPHATASE_1"/>
    <property type="match status" value="1"/>
</dbReference>
<reference evidence="13" key="1">
    <citation type="submission" date="2021-10" db="EMBL/GenBank/DDBJ databases">
        <title>Tropical sea cucumber genome reveals ecological adaptation and Cuvierian tubules defense mechanism.</title>
        <authorList>
            <person name="Chen T."/>
        </authorList>
    </citation>
    <scope>NUCLEOTIDE SEQUENCE</scope>
    <source>
        <strain evidence="13">Nanhai2018</strain>
        <tissue evidence="13">Muscle</tissue>
    </source>
</reference>
<dbReference type="InterPro" id="IPR001478">
    <property type="entry name" value="PDZ"/>
</dbReference>
<dbReference type="Gene3D" id="1.20.80.10">
    <property type="match status" value="1"/>
</dbReference>
<evidence type="ECO:0000259" key="9">
    <source>
        <dbReference type="PROSITE" id="PS50055"/>
    </source>
</evidence>
<dbReference type="PROSITE" id="PS50055">
    <property type="entry name" value="TYR_PHOSPHATASE_PTP"/>
    <property type="match status" value="1"/>
</dbReference>
<dbReference type="FunFam" id="1.20.80.10:FF:000003">
    <property type="entry name" value="Tyrosine-protein phosphatase non-receptor type 4"/>
    <property type="match status" value="1"/>
</dbReference>
<dbReference type="GO" id="GO:0004725">
    <property type="term" value="F:protein tyrosine phosphatase activity"/>
    <property type="evidence" value="ECO:0007669"/>
    <property type="project" value="UniProtKB-EC"/>
</dbReference>
<dbReference type="SMART" id="SM00404">
    <property type="entry name" value="PTPc_motif"/>
    <property type="match status" value="1"/>
</dbReference>
<dbReference type="SMART" id="SM01196">
    <property type="entry name" value="FERM_C"/>
    <property type="match status" value="1"/>
</dbReference>
<dbReference type="InterPro" id="IPR019748">
    <property type="entry name" value="FERM_central"/>
</dbReference>
<dbReference type="InterPro" id="IPR014352">
    <property type="entry name" value="FERM/acyl-CoA-bd_prot_sf"/>
</dbReference>
<evidence type="ECO:0000256" key="4">
    <source>
        <dbReference type="ARBA" id="ARBA00022490"/>
    </source>
</evidence>
<feature type="domain" description="PDZ" evidence="12">
    <location>
        <begin position="469"/>
        <end position="543"/>
    </location>
</feature>
<dbReference type="Gene3D" id="3.90.190.10">
    <property type="entry name" value="Protein tyrosine phosphatase superfamily"/>
    <property type="match status" value="1"/>
</dbReference>
<protein>
    <recommendedName>
        <fullName evidence="3">protein-tyrosine-phosphatase</fullName>
        <ecNumber evidence="3">3.1.3.48</ecNumber>
    </recommendedName>
</protein>
<dbReference type="Pfam" id="PF09380">
    <property type="entry name" value="FERM_C"/>
    <property type="match status" value="1"/>
</dbReference>
<dbReference type="CDD" id="cd14473">
    <property type="entry name" value="FERM_B-lobe"/>
    <property type="match status" value="1"/>
</dbReference>
<dbReference type="SMART" id="SM00194">
    <property type="entry name" value="PTPc"/>
    <property type="match status" value="1"/>
</dbReference>
<name>A0A9Q0YLK6_HOLLE</name>